<feature type="signal peptide" evidence="1">
    <location>
        <begin position="1"/>
        <end position="17"/>
    </location>
</feature>
<evidence type="ECO:0000256" key="1">
    <source>
        <dbReference type="SAM" id="SignalP"/>
    </source>
</evidence>
<keyword evidence="3" id="KW-1185">Reference proteome</keyword>
<protein>
    <submittedName>
        <fullName evidence="2">Uncharacterized protein</fullName>
    </submittedName>
</protein>
<feature type="chain" id="PRO_5040509965" evidence="1">
    <location>
        <begin position="18"/>
        <end position="324"/>
    </location>
</feature>
<gene>
    <name evidence="2" type="ORF">F5X68DRAFT_228347</name>
</gene>
<comment type="caution">
    <text evidence="2">The sequence shown here is derived from an EMBL/GenBank/DDBJ whole genome shotgun (WGS) entry which is preliminary data.</text>
</comment>
<evidence type="ECO:0000313" key="3">
    <source>
        <dbReference type="Proteomes" id="UP000770015"/>
    </source>
</evidence>
<evidence type="ECO:0000313" key="2">
    <source>
        <dbReference type="EMBL" id="KAH6693943.1"/>
    </source>
</evidence>
<dbReference type="OrthoDB" id="3629846at2759"/>
<proteinExistence type="predicted"/>
<reference evidence="2" key="1">
    <citation type="journal article" date="2021" name="Nat. Commun.">
        <title>Genetic determinants of endophytism in the Arabidopsis root mycobiome.</title>
        <authorList>
            <person name="Mesny F."/>
            <person name="Miyauchi S."/>
            <person name="Thiergart T."/>
            <person name="Pickel B."/>
            <person name="Atanasova L."/>
            <person name="Karlsson M."/>
            <person name="Huettel B."/>
            <person name="Barry K.W."/>
            <person name="Haridas S."/>
            <person name="Chen C."/>
            <person name="Bauer D."/>
            <person name="Andreopoulos W."/>
            <person name="Pangilinan J."/>
            <person name="LaButti K."/>
            <person name="Riley R."/>
            <person name="Lipzen A."/>
            <person name="Clum A."/>
            <person name="Drula E."/>
            <person name="Henrissat B."/>
            <person name="Kohler A."/>
            <person name="Grigoriev I.V."/>
            <person name="Martin F.M."/>
            <person name="Hacquard S."/>
        </authorList>
    </citation>
    <scope>NUCLEOTIDE SEQUENCE</scope>
    <source>
        <strain evidence="2">MPI-SDFR-AT-0117</strain>
    </source>
</reference>
<organism evidence="2 3">
    <name type="scientific">Plectosphaerella plurivora</name>
    <dbReference type="NCBI Taxonomy" id="936078"/>
    <lineage>
        <taxon>Eukaryota</taxon>
        <taxon>Fungi</taxon>
        <taxon>Dikarya</taxon>
        <taxon>Ascomycota</taxon>
        <taxon>Pezizomycotina</taxon>
        <taxon>Sordariomycetes</taxon>
        <taxon>Hypocreomycetidae</taxon>
        <taxon>Glomerellales</taxon>
        <taxon>Plectosphaerellaceae</taxon>
        <taxon>Plectosphaerella</taxon>
    </lineage>
</organism>
<keyword evidence="1" id="KW-0732">Signal</keyword>
<dbReference type="Proteomes" id="UP000770015">
    <property type="component" value="Unassembled WGS sequence"/>
</dbReference>
<accession>A0A9P8VKM9</accession>
<dbReference type="EMBL" id="JAGSXJ010000003">
    <property type="protein sequence ID" value="KAH6693943.1"/>
    <property type="molecule type" value="Genomic_DNA"/>
</dbReference>
<dbReference type="AlphaFoldDB" id="A0A9P8VKM9"/>
<name>A0A9P8VKM9_9PEZI</name>
<sequence length="324" mass="35632">MLAITTILLLAATAASAELNDVERTWFAVGPNYNMIQVNNQTRSLLDDARTHPNLTRSVKFNPYDTVLESQWNNDIKFVEWEWRVNVSEFAVPNARLPDKPDTIPRMISTTYDISWPSGGNMSEQLKNDTVPFCVRAHYFDKGLSRNVTNAFTEEDADDTSCSSVLGTECVSAIMQQELMVNGTCQHPDTPWSRLPACSDSFGFSVEDRKAQATMWGMADLNGPRNGSDGTDWQYQSGGQIFSSTTSIFDPGADDAGRLFRNESRALQVIVLSTVPPSENKQEAVKLLCMRVDTADFEGSAARPLLGLGSLAVVLLATALVMGL</sequence>